<dbReference type="Gene3D" id="2.60.220.50">
    <property type="match status" value="1"/>
</dbReference>
<keyword evidence="4 6" id="KW-0472">Membrane</keyword>
<dbReference type="EnsemblMetazoa" id="CLYHEMT007484.1">
    <property type="protein sequence ID" value="CLYHEMP007484.1"/>
    <property type="gene ID" value="CLYHEMG007484"/>
</dbReference>
<dbReference type="Pfam" id="PF01825">
    <property type="entry name" value="GPS"/>
    <property type="match status" value="1"/>
</dbReference>
<keyword evidence="10" id="KW-1185">Reference proteome</keyword>
<dbReference type="Gene3D" id="1.20.1070.10">
    <property type="entry name" value="Rhodopsin 7-helix transmembrane proteins"/>
    <property type="match status" value="1"/>
</dbReference>
<dbReference type="GO" id="GO:0016020">
    <property type="term" value="C:membrane"/>
    <property type="evidence" value="ECO:0007669"/>
    <property type="project" value="UniProtKB-SubCell"/>
</dbReference>
<evidence type="ECO:0000313" key="9">
    <source>
        <dbReference type="EnsemblMetazoa" id="CLYHEMP007484.1"/>
    </source>
</evidence>
<keyword evidence="5" id="KW-1015">Disulfide bond</keyword>
<feature type="transmembrane region" description="Helical" evidence="6">
    <location>
        <begin position="885"/>
        <end position="907"/>
    </location>
</feature>
<dbReference type="OrthoDB" id="10037534at2759"/>
<dbReference type="GO" id="GO:0007166">
    <property type="term" value="P:cell surface receptor signaling pathway"/>
    <property type="evidence" value="ECO:0007669"/>
    <property type="project" value="InterPro"/>
</dbReference>
<reference evidence="9" key="1">
    <citation type="submission" date="2021-01" db="UniProtKB">
        <authorList>
            <consortium name="EnsemblMetazoa"/>
        </authorList>
    </citation>
    <scope>IDENTIFICATION</scope>
</reference>
<feature type="transmembrane region" description="Helical" evidence="6">
    <location>
        <begin position="655"/>
        <end position="677"/>
    </location>
</feature>
<dbReference type="Pfam" id="PF00002">
    <property type="entry name" value="7tm_2"/>
    <property type="match status" value="1"/>
</dbReference>
<feature type="transmembrane region" description="Helical" evidence="6">
    <location>
        <begin position="769"/>
        <end position="789"/>
    </location>
</feature>
<evidence type="ECO:0000259" key="8">
    <source>
        <dbReference type="PROSITE" id="PS50261"/>
    </source>
</evidence>
<dbReference type="PRINTS" id="PR00249">
    <property type="entry name" value="GPCRSECRETIN"/>
</dbReference>
<evidence type="ECO:0000256" key="3">
    <source>
        <dbReference type="ARBA" id="ARBA00022989"/>
    </source>
</evidence>
<organism evidence="9 10">
    <name type="scientific">Clytia hemisphaerica</name>
    <dbReference type="NCBI Taxonomy" id="252671"/>
    <lineage>
        <taxon>Eukaryota</taxon>
        <taxon>Metazoa</taxon>
        <taxon>Cnidaria</taxon>
        <taxon>Hydrozoa</taxon>
        <taxon>Hydroidolina</taxon>
        <taxon>Leptothecata</taxon>
        <taxon>Obeliida</taxon>
        <taxon>Clytiidae</taxon>
        <taxon>Clytia</taxon>
    </lineage>
</organism>
<dbReference type="GeneID" id="136797863"/>
<dbReference type="GO" id="GO:0004930">
    <property type="term" value="F:G protein-coupled receptor activity"/>
    <property type="evidence" value="ECO:0007669"/>
    <property type="project" value="InterPro"/>
</dbReference>
<evidence type="ECO:0000256" key="5">
    <source>
        <dbReference type="ARBA" id="ARBA00023157"/>
    </source>
</evidence>
<name>A0A7M5U8D1_9CNID</name>
<feature type="transmembrane region" description="Helical" evidence="6">
    <location>
        <begin position="809"/>
        <end position="832"/>
    </location>
</feature>
<feature type="domain" description="G-protein coupled receptors family 2 profile 2" evidence="8">
    <location>
        <begin position="653"/>
        <end position="908"/>
    </location>
</feature>
<dbReference type="InterPro" id="IPR000832">
    <property type="entry name" value="GPCR_2_secretin-like"/>
</dbReference>
<dbReference type="AlphaFoldDB" id="A0A7M5U8D1"/>
<dbReference type="InterPro" id="IPR017981">
    <property type="entry name" value="GPCR_2-like_7TM"/>
</dbReference>
<evidence type="ECO:0000256" key="1">
    <source>
        <dbReference type="ARBA" id="ARBA00004141"/>
    </source>
</evidence>
<evidence type="ECO:0000313" key="10">
    <source>
        <dbReference type="Proteomes" id="UP000594262"/>
    </source>
</evidence>
<dbReference type="PANTHER" id="PTHR45692">
    <property type="entry name" value="G_PROTEIN_RECEP_F2_4 DOMAIN-CONTAINING PROTEIN"/>
    <property type="match status" value="1"/>
</dbReference>
<keyword evidence="2 6" id="KW-0812">Transmembrane</keyword>
<evidence type="ECO:0000256" key="6">
    <source>
        <dbReference type="SAM" id="Phobius"/>
    </source>
</evidence>
<dbReference type="Proteomes" id="UP000594262">
    <property type="component" value="Unplaced"/>
</dbReference>
<feature type="transmembrane region" description="Helical" evidence="6">
    <location>
        <begin position="730"/>
        <end position="749"/>
    </location>
</feature>
<dbReference type="SMART" id="SM00303">
    <property type="entry name" value="GPS"/>
    <property type="match status" value="1"/>
</dbReference>
<dbReference type="PROSITE" id="PS50221">
    <property type="entry name" value="GAIN_B"/>
    <property type="match status" value="1"/>
</dbReference>
<dbReference type="RefSeq" id="XP_066910546.1">
    <property type="nucleotide sequence ID" value="XM_067054445.1"/>
</dbReference>
<dbReference type="SUPFAM" id="SSF81321">
    <property type="entry name" value="Family A G protein-coupled receptor-like"/>
    <property type="match status" value="1"/>
</dbReference>
<dbReference type="InterPro" id="IPR057244">
    <property type="entry name" value="GAIN_B"/>
</dbReference>
<evidence type="ECO:0000259" key="7">
    <source>
        <dbReference type="PROSITE" id="PS50221"/>
    </source>
</evidence>
<dbReference type="InterPro" id="IPR000203">
    <property type="entry name" value="GPS"/>
</dbReference>
<feature type="domain" description="GAIN-B" evidence="7">
    <location>
        <begin position="487"/>
        <end position="643"/>
    </location>
</feature>
<accession>A0A7M5U8D1</accession>
<evidence type="ECO:0000256" key="2">
    <source>
        <dbReference type="ARBA" id="ARBA00022692"/>
    </source>
</evidence>
<evidence type="ECO:0000256" key="4">
    <source>
        <dbReference type="ARBA" id="ARBA00023136"/>
    </source>
</evidence>
<dbReference type="PANTHER" id="PTHR45692:SF1">
    <property type="entry name" value="G-PROTEIN COUPLED RECEPTORS FAMILY 2 PROFILE 2 DOMAIN-CONTAINING PROTEIN"/>
    <property type="match status" value="1"/>
</dbReference>
<dbReference type="InterPro" id="IPR046338">
    <property type="entry name" value="GAIN_dom_sf"/>
</dbReference>
<sequence length="918" mass="104079">MFDEKLWFLVTLSIGQCMSERYYLLKDNQDLENFGDSGCVPWKLRQNRWVASSQTDMCDLNEKAGHMNLFDAKKIFGHFVVQFASCSNITPTNKCNEKVIVRFTFYDMSMKSGERYVVLDIDQMEFKRNSTIKFSPIIDISTEHDNPETLVVIIYSRNFIGNISEASIWINTCSKSQRGNVVYPFTVAPVDDSIKYVNGSCIPNSINLSTSLYAECSSNGYGKLHGKCVCRDGYFDPPFTSGSCMKCGDNSYRLANDSSQVCRCLHGFSRSRNVSDEHLSETPCRLSETVRCPAEKIVKAIDEIYHFKSIQVGEVQNFSCIYGQTDEAKKLERATILSRACAFVNGSKSVAQWEPLDISSCRRNDQEKQLLNVDLSKIDSETVGEFAKQISKLTSNTSLINNKQTVQNLIKVLEKIMNIQDTKIEVKENVLKILDNIIPIKDSIIQNENKDQLLHFVEKITENIQQPSFNYSGQYLAVSIQTQNRSQATNIKSFDNDEKIEIEFNNHDNLTVVGNIGQVSSIYIPETTFTDILSDIKIISTAYKKDTFFSTTPSNKTQTGSYIMSASIKSQHIENLTDPIKLKFKIDETKCDASNGTCVFWETDGNYWSTRGCTTLVNSKNEVTCECNHLTNFAILFNVYQVDEDVLKSQEVLNYVSLIGCVLSIVGLLATVIALGCSTGQRKTRRKTGQFMIINFCIALVLLLIVFILITNMEHFHHSSTILCHNLSAILHFTIMATFCWTAAQAIFLYKKTVLATKNFQGDNMKSYYASLCLAWGLPMVAAAVTSRFTKSQFDRPDNELCIMKGGIFIYSTIIPIACIILFNLIVFIMVMRKVHGHFKTRASFQQKEDKQIWKRAKAIMICMVLLGLTWIFGFMAVGDLHAPLQWLFCITNTLQGVFVFVFYVLFNDEVRKAWNSR</sequence>
<comment type="subcellular location">
    <subcellularLocation>
        <location evidence="1">Membrane</location>
        <topology evidence="1">Multi-pass membrane protein</topology>
    </subcellularLocation>
</comment>
<feature type="transmembrane region" description="Helical" evidence="6">
    <location>
        <begin position="859"/>
        <end position="879"/>
    </location>
</feature>
<dbReference type="PROSITE" id="PS50261">
    <property type="entry name" value="G_PROTEIN_RECEP_F2_4"/>
    <property type="match status" value="1"/>
</dbReference>
<proteinExistence type="predicted"/>
<protein>
    <submittedName>
        <fullName evidence="9">Uncharacterized protein</fullName>
    </submittedName>
</protein>
<keyword evidence="3 6" id="KW-1133">Transmembrane helix</keyword>
<feature type="transmembrane region" description="Helical" evidence="6">
    <location>
        <begin position="689"/>
        <end position="710"/>
    </location>
</feature>